<dbReference type="Gene3D" id="3.30.1330.100">
    <property type="entry name" value="CofE-like"/>
    <property type="match status" value="2"/>
</dbReference>
<dbReference type="InterPro" id="IPR002847">
    <property type="entry name" value="F420-0_gamma-glut_ligase-dom"/>
</dbReference>
<dbReference type="STRING" id="1604004.HLASA_1117"/>
<keyword evidence="5" id="KW-1185">Reference proteome</keyword>
<gene>
    <name evidence="3" type="ORF">HLASA_1117</name>
    <name evidence="2" type="ORF">HLASF_1128</name>
</gene>
<sequence length="342" mass="37416">MWPVWLRSEYRHFIRIFPNGDAGCELFLTDSVRKNRYDISSTPVEVRFDLPGTRRITHMSELSFRGIDIGRVEPGEDLVEPLVETTNDEYPLQDGDVVVITSKVVSTAETRFVAADSVTVTDRDERVADVTGLDPREVAVIYEESEVLGAIPVGDIGKDLLLEQAVDTETAEEAIERMPAALLTDRNGRLCTNAGVDWSNSPEGMMTLLPEDPDASAREIREQLEDRTGADLAVILADSEIMGSGSMDLAVGCSGIEAIDSNFARTDLYGEPKVGGVDLVANEITAGSALLFGQTDERIPVVVARGLDYEDGEGVPNAGGLIRRGLRKTIQLTTRLKAREWF</sequence>
<reference evidence="2 5" key="1">
    <citation type="journal article" date="2015" name="ISME J.">
        <title>Elemental sulfur and acetate can support life of a novel strictly anaerobic haloarchaeon.</title>
        <authorList>
            <person name="Sorokin D.Y."/>
            <person name="Kublanov I.V."/>
            <person name="Gavrilov S.N."/>
            <person name="Rojo D."/>
            <person name="Roman P."/>
            <person name="Golyshin P.N."/>
            <person name="Slepak V.Z."/>
            <person name="Smedile F."/>
            <person name="Ferrer M."/>
            <person name="Messina E."/>
            <person name="La Cono V."/>
            <person name="Yakimov M.M."/>
        </authorList>
    </citation>
    <scope>NUCLEOTIDE SEQUENCE [LARGE SCALE GENOMIC DNA]</scope>
    <source>
        <strain evidence="2 5">HSR2</strain>
    </source>
</reference>
<dbReference type="AlphaFoldDB" id="A0A0F7P8W4"/>
<evidence type="ECO:0000259" key="1">
    <source>
        <dbReference type="Pfam" id="PF01996"/>
    </source>
</evidence>
<organism evidence="2 5">
    <name type="scientific">Halanaeroarchaeum sulfurireducens</name>
    <dbReference type="NCBI Taxonomy" id="1604004"/>
    <lineage>
        <taxon>Archaea</taxon>
        <taxon>Methanobacteriati</taxon>
        <taxon>Methanobacteriota</taxon>
        <taxon>Stenosarchaea group</taxon>
        <taxon>Halobacteria</taxon>
        <taxon>Halobacteriales</taxon>
        <taxon>Halobacteriaceae</taxon>
        <taxon>Halanaeroarchaeum</taxon>
    </lineage>
</organism>
<evidence type="ECO:0000313" key="5">
    <source>
        <dbReference type="Proteomes" id="UP000069906"/>
    </source>
</evidence>
<dbReference type="Proteomes" id="UP000069906">
    <property type="component" value="Chromosome"/>
</dbReference>
<dbReference type="EMBL" id="CP008874">
    <property type="protein sequence ID" value="AKH97616.1"/>
    <property type="molecule type" value="Genomic_DNA"/>
</dbReference>
<dbReference type="Proteomes" id="UP000060390">
    <property type="component" value="Chromosome"/>
</dbReference>
<dbReference type="KEGG" id="hsu:HLASF_1128"/>
<evidence type="ECO:0000313" key="4">
    <source>
        <dbReference type="Proteomes" id="UP000060390"/>
    </source>
</evidence>
<dbReference type="HOGENOM" id="CLU_051152_1_1_2"/>
<feature type="domain" description="Coenzyme F420:L-glutamate ligase-like" evidence="1">
    <location>
        <begin position="66"/>
        <end position="306"/>
    </location>
</feature>
<accession>A0A0F7P8W4</accession>
<dbReference type="PANTHER" id="PTHR47917:SF1">
    <property type="entry name" value="COENZYME F420:L-GLUTAMATE LIGASE"/>
    <property type="match status" value="1"/>
</dbReference>
<dbReference type="PANTHER" id="PTHR47917">
    <property type="match status" value="1"/>
</dbReference>
<reference evidence="4" key="2">
    <citation type="submission" date="2015-05" db="EMBL/GenBank/DDBJ databases">
        <title>Complete genome sequence of Halanaeroarchaeum sulfurireducens type strain M27-SA2, a sulfate-reducer haloarchaeon from marine anoxic lake Medee.</title>
        <authorList>
            <person name="Messina E."/>
            <person name="Kublanov I.V."/>
            <person name="Toshchakov S."/>
            <person name="Arcadi E."/>
            <person name="La Spada G."/>
            <person name="La Cono V."/>
            <person name="Yakimov M.M."/>
        </authorList>
    </citation>
    <scope>NUCLEOTIDE SEQUENCE [LARGE SCALE GENOMIC DNA]</scope>
    <source>
        <strain evidence="4">M27-SA2</strain>
    </source>
</reference>
<evidence type="ECO:0000313" key="2">
    <source>
        <dbReference type="EMBL" id="AKH97616.1"/>
    </source>
</evidence>
<dbReference type="PATRIC" id="fig|1604004.4.peg.1190"/>
<dbReference type="Pfam" id="PF01996">
    <property type="entry name" value="F420_ligase"/>
    <property type="match status" value="1"/>
</dbReference>
<name>A0A0F7P8W4_9EURY</name>
<protein>
    <submittedName>
        <fullName evidence="2">Putative F420-dependent oxidoreductase</fullName>
    </submittedName>
</protein>
<dbReference type="KEGG" id="hsf:HLASA_1117"/>
<dbReference type="SUPFAM" id="SSF144010">
    <property type="entry name" value="CofE-like"/>
    <property type="match status" value="1"/>
</dbReference>
<dbReference type="EMBL" id="CP011564">
    <property type="protein sequence ID" value="ALG82012.1"/>
    <property type="molecule type" value="Genomic_DNA"/>
</dbReference>
<evidence type="ECO:0000313" key="3">
    <source>
        <dbReference type="EMBL" id="ALG82012.1"/>
    </source>
</evidence>
<dbReference type="GO" id="GO:0052618">
    <property type="term" value="F:coenzyme F420-0:L-glutamate ligase activity"/>
    <property type="evidence" value="ECO:0007669"/>
    <property type="project" value="TreeGrafter"/>
</dbReference>
<proteinExistence type="predicted"/>
<reference evidence="3 4" key="3">
    <citation type="journal article" date="2016" name="Stand. Genomic Sci.">
        <title>Complete genome sequence of 'Halanaeroarchaeum sulfurireducens' M27-SA2, a sulfur-reducing and acetate-oxidizing haloarchaeon from the deep-sea hypersaline anoxic lake Medee.</title>
        <authorList>
            <person name="Messina E."/>
            <person name="Sorokin D.Y."/>
            <person name="Kublanov I.V."/>
            <person name="Toshchakov S."/>
            <person name="Lopatina A."/>
            <person name="Arcadi E."/>
            <person name="Smedile F."/>
            <person name="La Spada G."/>
            <person name="La Cono V."/>
            <person name="Yakimov M.M."/>
        </authorList>
    </citation>
    <scope>NUCLEOTIDE SEQUENCE [LARGE SCALE GENOMIC DNA]</scope>
    <source>
        <strain evidence="3 4">M27-SA2</strain>
    </source>
</reference>